<proteinExistence type="predicted"/>
<dbReference type="GeneID" id="87845187"/>
<evidence type="ECO:0000256" key="1">
    <source>
        <dbReference type="SAM" id="MobiDB-lite"/>
    </source>
</evidence>
<accession>A0AAE0H849</accession>
<evidence type="ECO:0000313" key="3">
    <source>
        <dbReference type="Proteomes" id="UP001278766"/>
    </source>
</evidence>
<feature type="region of interest" description="Disordered" evidence="1">
    <location>
        <begin position="1"/>
        <end position="20"/>
    </location>
</feature>
<dbReference type="EMBL" id="JAUEPN010000009">
    <property type="protein sequence ID" value="KAK3291584.1"/>
    <property type="molecule type" value="Genomic_DNA"/>
</dbReference>
<organism evidence="2 3">
    <name type="scientific">Chaetomium fimeti</name>
    <dbReference type="NCBI Taxonomy" id="1854472"/>
    <lineage>
        <taxon>Eukaryota</taxon>
        <taxon>Fungi</taxon>
        <taxon>Dikarya</taxon>
        <taxon>Ascomycota</taxon>
        <taxon>Pezizomycotina</taxon>
        <taxon>Sordariomycetes</taxon>
        <taxon>Sordariomycetidae</taxon>
        <taxon>Sordariales</taxon>
        <taxon>Chaetomiaceae</taxon>
        <taxon>Chaetomium</taxon>
    </lineage>
</organism>
<gene>
    <name evidence="2" type="ORF">B0H64DRAFT_478326</name>
</gene>
<keyword evidence="3" id="KW-1185">Reference proteome</keyword>
<evidence type="ECO:0000313" key="2">
    <source>
        <dbReference type="EMBL" id="KAK3291584.1"/>
    </source>
</evidence>
<dbReference type="InterPro" id="IPR040632">
    <property type="entry name" value="Sulfotransfer_4"/>
</dbReference>
<reference evidence="2" key="2">
    <citation type="submission" date="2023-06" db="EMBL/GenBank/DDBJ databases">
        <authorList>
            <consortium name="Lawrence Berkeley National Laboratory"/>
            <person name="Haridas S."/>
            <person name="Hensen N."/>
            <person name="Bonometti L."/>
            <person name="Westerberg I."/>
            <person name="Brannstrom I.O."/>
            <person name="Guillou S."/>
            <person name="Cros-Aarteil S."/>
            <person name="Calhoun S."/>
            <person name="Kuo A."/>
            <person name="Mondo S."/>
            <person name="Pangilinan J."/>
            <person name="Riley R."/>
            <person name="Labutti K."/>
            <person name="Andreopoulos B."/>
            <person name="Lipzen A."/>
            <person name="Chen C."/>
            <person name="Yanf M."/>
            <person name="Daum C."/>
            <person name="Ng V."/>
            <person name="Clum A."/>
            <person name="Steindorff A."/>
            <person name="Ohm R."/>
            <person name="Martin F."/>
            <person name="Silar P."/>
            <person name="Natvig D."/>
            <person name="Lalanne C."/>
            <person name="Gautier V."/>
            <person name="Ament-Velasquez S.L."/>
            <person name="Kruys A."/>
            <person name="Hutchinson M.I."/>
            <person name="Powell A.J."/>
            <person name="Barry K."/>
            <person name="Miller A.N."/>
            <person name="Grigoriev I.V."/>
            <person name="Debuchy R."/>
            <person name="Gladieux P."/>
            <person name="Thoren M.H."/>
            <person name="Johannesson H."/>
        </authorList>
    </citation>
    <scope>NUCLEOTIDE SEQUENCE</scope>
    <source>
        <strain evidence="2">CBS 168.71</strain>
    </source>
</reference>
<name>A0AAE0H849_9PEZI</name>
<dbReference type="InterPro" id="IPR027417">
    <property type="entry name" value="P-loop_NTPase"/>
</dbReference>
<dbReference type="Proteomes" id="UP001278766">
    <property type="component" value="Unassembled WGS sequence"/>
</dbReference>
<reference evidence="2" key="1">
    <citation type="journal article" date="2023" name="Mol. Phylogenet. Evol.">
        <title>Genome-scale phylogeny and comparative genomics of the fungal order Sordariales.</title>
        <authorList>
            <person name="Hensen N."/>
            <person name="Bonometti L."/>
            <person name="Westerberg I."/>
            <person name="Brannstrom I.O."/>
            <person name="Guillou S."/>
            <person name="Cros-Aarteil S."/>
            <person name="Calhoun S."/>
            <person name="Haridas S."/>
            <person name="Kuo A."/>
            <person name="Mondo S."/>
            <person name="Pangilinan J."/>
            <person name="Riley R."/>
            <person name="LaButti K."/>
            <person name="Andreopoulos B."/>
            <person name="Lipzen A."/>
            <person name="Chen C."/>
            <person name="Yan M."/>
            <person name="Daum C."/>
            <person name="Ng V."/>
            <person name="Clum A."/>
            <person name="Steindorff A."/>
            <person name="Ohm R.A."/>
            <person name="Martin F."/>
            <person name="Silar P."/>
            <person name="Natvig D.O."/>
            <person name="Lalanne C."/>
            <person name="Gautier V."/>
            <person name="Ament-Velasquez S.L."/>
            <person name="Kruys A."/>
            <person name="Hutchinson M.I."/>
            <person name="Powell A.J."/>
            <person name="Barry K."/>
            <person name="Miller A.N."/>
            <person name="Grigoriev I.V."/>
            <person name="Debuchy R."/>
            <person name="Gladieux P."/>
            <person name="Hiltunen Thoren M."/>
            <person name="Johannesson H."/>
        </authorList>
    </citation>
    <scope>NUCLEOTIDE SEQUENCE</scope>
    <source>
        <strain evidence="2">CBS 168.71</strain>
    </source>
</reference>
<dbReference type="PANTHER" id="PTHR36978:SF4">
    <property type="entry name" value="P-LOOP CONTAINING NUCLEOSIDE TRIPHOSPHATE HYDROLASE PROTEIN"/>
    <property type="match status" value="1"/>
</dbReference>
<dbReference type="PANTHER" id="PTHR36978">
    <property type="entry name" value="P-LOOP CONTAINING NUCLEOTIDE TRIPHOSPHATE HYDROLASE"/>
    <property type="match status" value="1"/>
</dbReference>
<protein>
    <submittedName>
        <fullName evidence="2">Uncharacterized protein</fullName>
    </submittedName>
</protein>
<sequence>MASSTTSPGTPSPSSSGNTQTNLKIINASLFRMGTKSMAHAYQLLGFNTHHGLLEDVTKSPWTQIEHAAEATWPDVPSARPRPPFTRADWDALWGGYDVVTDLASPFAVELVQAYPEAKVVVVQRDFEKWWPSFRDEVLDRVMMQPMATVNGWIGWHVMGIRAVQAMRKVHFGLFGAKTRPEIEENARRTYEEYFKEIRRLVPEDRRLEYKMGDGWEPLCEFLGVPVPDVPFPMANEQEAHQEETYKSGIRGRLGFCSRLRQGGDDASEDS</sequence>
<comment type="caution">
    <text evidence="2">The sequence shown here is derived from an EMBL/GenBank/DDBJ whole genome shotgun (WGS) entry which is preliminary data.</text>
</comment>
<dbReference type="Pfam" id="PF17784">
    <property type="entry name" value="Sulfotransfer_4"/>
    <property type="match status" value="1"/>
</dbReference>
<dbReference type="AlphaFoldDB" id="A0AAE0H849"/>
<feature type="compositionally biased region" description="Low complexity" evidence="1">
    <location>
        <begin position="1"/>
        <end position="17"/>
    </location>
</feature>
<dbReference type="SUPFAM" id="SSF52540">
    <property type="entry name" value="P-loop containing nucleoside triphosphate hydrolases"/>
    <property type="match status" value="1"/>
</dbReference>
<dbReference type="RefSeq" id="XP_062655098.1">
    <property type="nucleotide sequence ID" value="XM_062808239.1"/>
</dbReference>
<dbReference type="Gene3D" id="3.40.50.300">
    <property type="entry name" value="P-loop containing nucleotide triphosphate hydrolases"/>
    <property type="match status" value="1"/>
</dbReference>